<dbReference type="Proteomes" id="UP001195941">
    <property type="component" value="Unassembled WGS sequence"/>
</dbReference>
<reference evidence="2 3" key="1">
    <citation type="journal article" date="2021" name="Arch. Microbiol.">
        <title>Thalassobius aquimarinus sp. nov., isolated from the Sea of Japan seashore.</title>
        <authorList>
            <person name="Kurilenko V.V."/>
            <person name="Romanenko L.A."/>
            <person name="Chernysheva N.Y."/>
            <person name="Velansky P.V."/>
            <person name="Tekutyeva L.A."/>
            <person name="Isaeva M.P."/>
            <person name="Mikhailov V.V."/>
        </authorList>
    </citation>
    <scope>NUCLEOTIDE SEQUENCE [LARGE SCALE GENOMIC DNA]</scope>
    <source>
        <strain evidence="2 3">KMM 8518</strain>
    </source>
</reference>
<proteinExistence type="predicted"/>
<gene>
    <name evidence="2" type="ORF">IT775_20435</name>
</gene>
<evidence type="ECO:0000313" key="3">
    <source>
        <dbReference type="Proteomes" id="UP001195941"/>
    </source>
</evidence>
<keyword evidence="1" id="KW-0812">Transmembrane</keyword>
<accession>A0ABS5HX10</accession>
<feature type="transmembrane region" description="Helical" evidence="1">
    <location>
        <begin position="65"/>
        <end position="86"/>
    </location>
</feature>
<feature type="transmembrane region" description="Helical" evidence="1">
    <location>
        <begin position="35"/>
        <end position="53"/>
    </location>
</feature>
<keyword evidence="1" id="KW-1133">Transmembrane helix</keyword>
<feature type="transmembrane region" description="Helical" evidence="1">
    <location>
        <begin position="98"/>
        <end position="117"/>
    </location>
</feature>
<organism evidence="2 3">
    <name type="scientific">Thalassovita aquimarina</name>
    <dbReference type="NCBI Taxonomy" id="2785917"/>
    <lineage>
        <taxon>Bacteria</taxon>
        <taxon>Pseudomonadati</taxon>
        <taxon>Pseudomonadota</taxon>
        <taxon>Alphaproteobacteria</taxon>
        <taxon>Rhodobacterales</taxon>
        <taxon>Roseobacteraceae</taxon>
        <taxon>Thalassovita</taxon>
    </lineage>
</organism>
<evidence type="ECO:0000256" key="1">
    <source>
        <dbReference type="SAM" id="Phobius"/>
    </source>
</evidence>
<comment type="caution">
    <text evidence="2">The sequence shown here is derived from an EMBL/GenBank/DDBJ whole genome shotgun (WGS) entry which is preliminary data.</text>
</comment>
<dbReference type="RefSeq" id="WP_212703109.1">
    <property type="nucleotide sequence ID" value="NZ_JADMKU010000033.1"/>
</dbReference>
<feature type="transmembrane region" description="Helical" evidence="1">
    <location>
        <begin position="7"/>
        <end position="29"/>
    </location>
</feature>
<evidence type="ECO:0000313" key="2">
    <source>
        <dbReference type="EMBL" id="MBR9653491.1"/>
    </source>
</evidence>
<keyword evidence="1" id="KW-0472">Membrane</keyword>
<name>A0ABS5HX10_9RHOB</name>
<sequence length="122" mass="12380">MSKAAIIVAFAVAVWAFCGAIMGIGPLFMSMDSTLIVHAIGGPLGAAVAAALYHRFFAGVSPIALAAAYVGTALALDFFLVAPVFVGNYDMFASPLGLWIPMALIFLAAWGAGSVAVKAGEA</sequence>
<dbReference type="EMBL" id="JADMKU010000033">
    <property type="protein sequence ID" value="MBR9653491.1"/>
    <property type="molecule type" value="Genomic_DNA"/>
</dbReference>
<protein>
    <submittedName>
        <fullName evidence="2">Uncharacterized protein</fullName>
    </submittedName>
</protein>
<keyword evidence="3" id="KW-1185">Reference proteome</keyword>